<dbReference type="PANTHER" id="PTHR33608">
    <property type="entry name" value="BLL2464 PROTEIN"/>
    <property type="match status" value="1"/>
</dbReference>
<evidence type="ECO:0000313" key="2">
    <source>
        <dbReference type="EMBL" id="SHJ37821.1"/>
    </source>
</evidence>
<proteinExistence type="predicted"/>
<dbReference type="Pfam" id="PF01882">
    <property type="entry name" value="DUF58"/>
    <property type="match status" value="1"/>
</dbReference>
<keyword evidence="3" id="KW-1185">Reference proteome</keyword>
<dbReference type="EMBL" id="FQYN01000006">
    <property type="protein sequence ID" value="SHJ37821.1"/>
    <property type="molecule type" value="Genomic_DNA"/>
</dbReference>
<dbReference type="STRING" id="1121955.SAMN02745146_2968"/>
<dbReference type="OrthoDB" id="9776116at2"/>
<dbReference type="InterPro" id="IPR036465">
    <property type="entry name" value="vWFA_dom_sf"/>
</dbReference>
<sequence length="294" mass="32855">MSLLTPELLHSLHNLPLAARKAAEGFLAGHHQSRRQGAGLEFSQYRPYQPGDDLRRLDWRLAARSDRYYLRESEVDTSLTVHLLLDASASMNHRDDNGLTKLDYGRLLLAALAYLAQQQGDAVSLSILHPGGLVHLPARPDARQLPRIYQALQNTTGAGRFPEAALLAPLLVRRQRALTVCLSDLYEEEAEIQTLLARLRAVSGEVLLLHLLAGNELNFTYQGSVTLQDLESGQTVQLNAEAQRAGYQQQLREWLRTTAHAARRQGFDYHQLSTAEPLDAALREFLRRRQAASG</sequence>
<dbReference type="AlphaFoldDB" id="A0A1M6ITQ3"/>
<feature type="domain" description="DUF58" evidence="1">
    <location>
        <begin position="44"/>
        <end position="252"/>
    </location>
</feature>
<dbReference type="RefSeq" id="WP_073110637.1">
    <property type="nucleotide sequence ID" value="NZ_FQYN01000006.1"/>
</dbReference>
<organism evidence="2 3">
    <name type="scientific">Hymenobacter daecheongensis DSM 21074</name>
    <dbReference type="NCBI Taxonomy" id="1121955"/>
    <lineage>
        <taxon>Bacteria</taxon>
        <taxon>Pseudomonadati</taxon>
        <taxon>Bacteroidota</taxon>
        <taxon>Cytophagia</taxon>
        <taxon>Cytophagales</taxon>
        <taxon>Hymenobacteraceae</taxon>
        <taxon>Hymenobacter</taxon>
    </lineage>
</organism>
<gene>
    <name evidence="2" type="ORF">SAMN02745146_2968</name>
</gene>
<evidence type="ECO:0000313" key="3">
    <source>
        <dbReference type="Proteomes" id="UP000184418"/>
    </source>
</evidence>
<dbReference type="SUPFAM" id="SSF53300">
    <property type="entry name" value="vWA-like"/>
    <property type="match status" value="1"/>
</dbReference>
<evidence type="ECO:0000259" key="1">
    <source>
        <dbReference type="Pfam" id="PF01882"/>
    </source>
</evidence>
<dbReference type="InterPro" id="IPR002881">
    <property type="entry name" value="DUF58"/>
</dbReference>
<accession>A0A1M6ITQ3</accession>
<dbReference type="Proteomes" id="UP000184418">
    <property type="component" value="Unassembled WGS sequence"/>
</dbReference>
<reference evidence="2 3" key="1">
    <citation type="submission" date="2016-11" db="EMBL/GenBank/DDBJ databases">
        <authorList>
            <person name="Jaros S."/>
            <person name="Januszkiewicz K."/>
            <person name="Wedrychowicz H."/>
        </authorList>
    </citation>
    <scope>NUCLEOTIDE SEQUENCE [LARGE SCALE GENOMIC DNA]</scope>
    <source>
        <strain evidence="2 3">DSM 21074</strain>
    </source>
</reference>
<protein>
    <recommendedName>
        <fullName evidence="1">DUF58 domain-containing protein</fullName>
    </recommendedName>
</protein>
<name>A0A1M6ITQ3_9BACT</name>
<dbReference type="PANTHER" id="PTHR33608:SF7">
    <property type="entry name" value="DUF58 DOMAIN-CONTAINING PROTEIN"/>
    <property type="match status" value="1"/>
</dbReference>